<dbReference type="InterPro" id="IPR036412">
    <property type="entry name" value="HAD-like_sf"/>
</dbReference>
<dbReference type="Gene3D" id="1.10.150.400">
    <property type="match status" value="1"/>
</dbReference>
<reference evidence="1" key="1">
    <citation type="submission" date="2014-02" db="EMBL/GenBank/DDBJ databases">
        <title>Expanding our view of genomic diversity in Candidatus Accumulibacter clades.</title>
        <authorList>
            <person name="Skennerton C.T."/>
            <person name="Barr J.J."/>
            <person name="Slater F.R."/>
            <person name="Bond P.L."/>
            <person name="Tyson G.W."/>
        </authorList>
    </citation>
    <scope>NUCLEOTIDE SEQUENCE [LARGE SCALE GENOMIC DNA]</scope>
</reference>
<dbReference type="GO" id="GO:0016787">
    <property type="term" value="F:hydrolase activity"/>
    <property type="evidence" value="ECO:0007669"/>
    <property type="project" value="UniProtKB-KW"/>
</dbReference>
<name>A0A011NRM3_9PROT</name>
<dbReference type="Proteomes" id="UP000020218">
    <property type="component" value="Unassembled WGS sequence"/>
</dbReference>
<dbReference type="Gene3D" id="3.40.50.1000">
    <property type="entry name" value="HAD superfamily/HAD-like"/>
    <property type="match status" value="1"/>
</dbReference>
<keyword evidence="1" id="KW-0378">Hydrolase</keyword>
<proteinExistence type="predicted"/>
<evidence type="ECO:0000313" key="1">
    <source>
        <dbReference type="EMBL" id="EXI67262.1"/>
    </source>
</evidence>
<keyword evidence="2" id="KW-1185">Reference proteome</keyword>
<evidence type="ECO:0000313" key="2">
    <source>
        <dbReference type="Proteomes" id="UP000020218"/>
    </source>
</evidence>
<protein>
    <submittedName>
        <fullName evidence="1">HAD hydrolase, REG-2-like, family IA</fullName>
    </submittedName>
</protein>
<comment type="caution">
    <text evidence="1">The sequence shown here is derived from an EMBL/GenBank/DDBJ whole genome shotgun (WGS) entry which is preliminary data.</text>
</comment>
<accession>A0A011NRM3</accession>
<gene>
    <name evidence="1" type="ORF">AW08_02097</name>
</gene>
<dbReference type="SUPFAM" id="SSF56784">
    <property type="entry name" value="HAD-like"/>
    <property type="match status" value="1"/>
</dbReference>
<dbReference type="PATRIC" id="fig|1454001.3.peg.2143"/>
<dbReference type="STRING" id="1454001.AW08_02097"/>
<dbReference type="Pfam" id="PF00702">
    <property type="entry name" value="Hydrolase"/>
    <property type="match status" value="1"/>
</dbReference>
<dbReference type="AlphaFoldDB" id="A0A011NRM3"/>
<dbReference type="EMBL" id="JFAX01000011">
    <property type="protein sequence ID" value="EXI67262.1"/>
    <property type="molecule type" value="Genomic_DNA"/>
</dbReference>
<organism evidence="1 2">
    <name type="scientific">Candidatus Accumulibacter adjunctus</name>
    <dbReference type="NCBI Taxonomy" id="1454001"/>
    <lineage>
        <taxon>Bacteria</taxon>
        <taxon>Pseudomonadati</taxon>
        <taxon>Pseudomonadota</taxon>
        <taxon>Betaproteobacteria</taxon>
        <taxon>Candidatus Accumulibacter</taxon>
    </lineage>
</organism>
<sequence length="745" mass="82407">MARRYPVKGVYGSVDELRVALATYADLVDVVSFDIFDTLVERRFGPPEQVKQLAARLAATAAAGLGLSIPLVRLLALRHEVEADLRARAAAAGLDHECRFSELAGELARRLHAECSPAIAATIVEALLVESELLAEGQALVPKPGMIELLAELRGAGKRVIAVSDMYLDGALLAGLLHRLGFDLPPQAIYVSADAGLGKYSGRLFHHVFRQEQVAPARLLHVGDNPASDWEMPLALGAGALLLRQAERVRRGHMYQVHKWLADRNPFWRGPHLAADLPRSAAGDFFTRYGHDVLGPVFSVFVARVRELLNEGGFDRAFFLAREGDLFLRIHELFDDAGPGIAPAPLHSYLYISRKAVALPAAHKGLSEERLRLFAHHLGQRGLAGLGNALGIEPTAIAGVADALGLPDPRQPMDMQAQDWPAVLAGNAEFQSVIRAQAAAARATLRRYLEQGGFFGAGRRVALVDIGWNGSIQRALRDSFGEDADWPDVHGFYLSFNDNLGHSLGTGEASGILYDRRSFHPRHDILVHYEEIFENGARALHASTVGYCQKTDGRVEPVFRDEAEPDRQAERQFNAMTESLRAGALDYARQFIRRYALFGYSATDLIPYALTVAHRGVFFPTREEAENLFRMIHAEDAGTDSVLDFSAYRLRGPSMLLTPLRVLQAIRTSQWKYGTGRSLGVPGFNHLLRVAHRLMLMRDLARAGRPRPALMQLPTARWWELLLLWITQRGGLPLILRARDAVRRR</sequence>
<dbReference type="InterPro" id="IPR023214">
    <property type="entry name" value="HAD_sf"/>
</dbReference>